<feature type="region of interest" description="Disordered" evidence="7">
    <location>
        <begin position="150"/>
        <end position="239"/>
    </location>
</feature>
<feature type="compositionally biased region" description="Low complexity" evidence="7">
    <location>
        <begin position="25"/>
        <end position="44"/>
    </location>
</feature>
<evidence type="ECO:0000256" key="3">
    <source>
        <dbReference type="ARBA" id="ARBA00022741"/>
    </source>
</evidence>
<feature type="domain" description="Protein kinase" evidence="8">
    <location>
        <begin position="261"/>
        <end position="559"/>
    </location>
</feature>
<organism evidence="9 10">
    <name type="scientific">Allomyces macrogynus (strain ATCC 38327)</name>
    <name type="common">Allomyces javanicus var. macrogynus</name>
    <dbReference type="NCBI Taxonomy" id="578462"/>
    <lineage>
        <taxon>Eukaryota</taxon>
        <taxon>Fungi</taxon>
        <taxon>Fungi incertae sedis</taxon>
        <taxon>Blastocladiomycota</taxon>
        <taxon>Blastocladiomycetes</taxon>
        <taxon>Blastocladiales</taxon>
        <taxon>Blastocladiaceae</taxon>
        <taxon>Allomyces</taxon>
    </lineage>
</organism>
<dbReference type="GO" id="GO:0034501">
    <property type="term" value="P:protein localization to kinetochore"/>
    <property type="evidence" value="ECO:0007669"/>
    <property type="project" value="TreeGrafter"/>
</dbReference>
<evidence type="ECO:0000256" key="7">
    <source>
        <dbReference type="SAM" id="MobiDB-lite"/>
    </source>
</evidence>
<dbReference type="VEuPathDB" id="FungiDB:AMAG_14680"/>
<dbReference type="Gene3D" id="1.10.510.10">
    <property type="entry name" value="Transferase(Phosphotransferase) domain 1"/>
    <property type="match status" value="1"/>
</dbReference>
<dbReference type="GO" id="GO:0005634">
    <property type="term" value="C:nucleus"/>
    <property type="evidence" value="ECO:0007669"/>
    <property type="project" value="TreeGrafter"/>
</dbReference>
<dbReference type="PROSITE" id="PS50011">
    <property type="entry name" value="PROTEIN_KINASE_DOM"/>
    <property type="match status" value="1"/>
</dbReference>
<dbReference type="Pfam" id="PF00069">
    <property type="entry name" value="Pkinase"/>
    <property type="match status" value="1"/>
</dbReference>
<dbReference type="STRING" id="578462.A0A0L0T6Y5"/>
<dbReference type="PROSITE" id="PS00107">
    <property type="entry name" value="PROTEIN_KINASE_ATP"/>
    <property type="match status" value="1"/>
</dbReference>
<gene>
    <name evidence="9" type="ORF">AMAG_14680</name>
</gene>
<dbReference type="Proteomes" id="UP000054350">
    <property type="component" value="Unassembled WGS sequence"/>
</dbReference>
<evidence type="ECO:0000256" key="6">
    <source>
        <dbReference type="PROSITE-ProRule" id="PRU10141"/>
    </source>
</evidence>
<dbReference type="InterPro" id="IPR017441">
    <property type="entry name" value="Protein_kinase_ATP_BS"/>
</dbReference>
<dbReference type="GO" id="GO:0007059">
    <property type="term" value="P:chromosome segregation"/>
    <property type="evidence" value="ECO:0007669"/>
    <property type="project" value="TreeGrafter"/>
</dbReference>
<dbReference type="GO" id="GO:0004674">
    <property type="term" value="F:protein serine/threonine kinase activity"/>
    <property type="evidence" value="ECO:0007669"/>
    <property type="project" value="UniProtKB-KW"/>
</dbReference>
<evidence type="ECO:0000256" key="2">
    <source>
        <dbReference type="ARBA" id="ARBA00022679"/>
    </source>
</evidence>
<dbReference type="PANTHER" id="PTHR22974:SF21">
    <property type="entry name" value="DUAL SPECIFICITY PROTEIN KINASE TTK"/>
    <property type="match status" value="1"/>
</dbReference>
<evidence type="ECO:0000313" key="10">
    <source>
        <dbReference type="Proteomes" id="UP000054350"/>
    </source>
</evidence>
<keyword evidence="3 6" id="KW-0547">Nucleotide-binding</keyword>
<proteinExistence type="predicted"/>
<dbReference type="PROSITE" id="PS00108">
    <property type="entry name" value="PROTEIN_KINASE_ST"/>
    <property type="match status" value="1"/>
</dbReference>
<feature type="region of interest" description="Disordered" evidence="7">
    <location>
        <begin position="14"/>
        <end position="96"/>
    </location>
</feature>
<sequence>MPVYGMDAFLAAAAADDERIRGTKPTSRAADPASSRSSTSSAASQWDLHVGRRTTAPAPSIATRAPTPRAPPAAAPPSVSVSRTQSAPDVMPAAPPSRHVLLQTPMNGTVARPADSILRPAPPTATRAGSASSLARSAIATPAPMAARSAARVPADFPTPSQTTCDDMVTEDFYGPAPPSSRSPRPAADPREDAENMAPRSRGGAAGRMRPPMPASTPAPASRSRSHAVTSRDEEARRMAAAALPPGAVLDESVVVKGIRYWPTEELGHGGTSVVYRALSSKNREWYAVKRVKLDANDPVTSATYLEEARLLERLNDEQCDAVIQLIGYELSSCKRYLYLVLELGETDMAKVLKRAATKPLDLALVRYYWRLMIECVHRVHQHRVVHADLKPANFLLVKNQLKLIDFGIAKLMAPDTTKVFHENQVGTLNYMAPEAVLGLDSDVMEQTKRMRLNRGSDVWSLGVILYQMLYGRTPFAHLTADQRMKRIPDPKFAITFPRLRRGATPASAFLPTASGSSSSLSPAELEPIGLAVQAVQLCLQREAAKRCSLADLLVHPFVAPERYMAGAAGDTYDEQWTSA</sequence>
<feature type="compositionally biased region" description="Low complexity" evidence="7">
    <location>
        <begin position="53"/>
        <end position="67"/>
    </location>
</feature>
<dbReference type="EMBL" id="GG745366">
    <property type="protein sequence ID" value="KNE70558.1"/>
    <property type="molecule type" value="Genomic_DNA"/>
</dbReference>
<dbReference type="AlphaFoldDB" id="A0A0L0T6Y5"/>
<keyword evidence="1" id="KW-0723">Serine/threonine-protein kinase</keyword>
<reference evidence="10" key="2">
    <citation type="submission" date="2009-11" db="EMBL/GenBank/DDBJ databases">
        <title>The Genome Sequence of Allomyces macrogynus strain ATCC 38327.</title>
        <authorList>
            <consortium name="The Broad Institute Genome Sequencing Platform"/>
            <person name="Russ C."/>
            <person name="Cuomo C."/>
            <person name="Shea T."/>
            <person name="Young S.K."/>
            <person name="Zeng Q."/>
            <person name="Koehrsen M."/>
            <person name="Haas B."/>
            <person name="Borodovsky M."/>
            <person name="Guigo R."/>
            <person name="Alvarado L."/>
            <person name="Berlin A."/>
            <person name="Borenstein D."/>
            <person name="Chen Z."/>
            <person name="Engels R."/>
            <person name="Freedman E."/>
            <person name="Gellesch M."/>
            <person name="Goldberg J."/>
            <person name="Griggs A."/>
            <person name="Gujja S."/>
            <person name="Heiman D."/>
            <person name="Hepburn T."/>
            <person name="Howarth C."/>
            <person name="Jen D."/>
            <person name="Larson L."/>
            <person name="Lewis B."/>
            <person name="Mehta T."/>
            <person name="Park D."/>
            <person name="Pearson M."/>
            <person name="Roberts A."/>
            <person name="Saif S."/>
            <person name="Shenoy N."/>
            <person name="Sisk P."/>
            <person name="Stolte C."/>
            <person name="Sykes S."/>
            <person name="Walk T."/>
            <person name="White J."/>
            <person name="Yandava C."/>
            <person name="Burger G."/>
            <person name="Gray M.W."/>
            <person name="Holland P.W.H."/>
            <person name="King N."/>
            <person name="Lang F.B.F."/>
            <person name="Roger A.J."/>
            <person name="Ruiz-Trillo I."/>
            <person name="Lander E."/>
            <person name="Nusbaum C."/>
        </authorList>
    </citation>
    <scope>NUCLEOTIDE SEQUENCE [LARGE SCALE GENOMIC DNA]</scope>
    <source>
        <strain evidence="10">ATCC 38327</strain>
    </source>
</reference>
<feature type="binding site" evidence="6">
    <location>
        <position position="290"/>
    </location>
    <ligand>
        <name>ATP</name>
        <dbReference type="ChEBI" id="CHEBI:30616"/>
    </ligand>
</feature>
<keyword evidence="10" id="KW-1185">Reference proteome</keyword>
<keyword evidence="2" id="KW-0808">Transferase</keyword>
<protein>
    <submittedName>
        <fullName evidence="9">TTK protein kinase</fullName>
    </submittedName>
</protein>
<keyword evidence="4 9" id="KW-0418">Kinase</keyword>
<evidence type="ECO:0000259" key="8">
    <source>
        <dbReference type="PROSITE" id="PS50011"/>
    </source>
</evidence>
<dbReference type="PANTHER" id="PTHR22974">
    <property type="entry name" value="MIXED LINEAGE PROTEIN KINASE"/>
    <property type="match status" value="1"/>
</dbReference>
<dbReference type="GO" id="GO:0000776">
    <property type="term" value="C:kinetochore"/>
    <property type="evidence" value="ECO:0007669"/>
    <property type="project" value="TreeGrafter"/>
</dbReference>
<dbReference type="SMART" id="SM00220">
    <property type="entry name" value="S_TKc"/>
    <property type="match status" value="1"/>
</dbReference>
<dbReference type="eggNOG" id="KOG0596">
    <property type="taxonomic scope" value="Eukaryota"/>
</dbReference>
<evidence type="ECO:0000256" key="5">
    <source>
        <dbReference type="ARBA" id="ARBA00022840"/>
    </source>
</evidence>
<accession>A0A0L0T6Y5</accession>
<dbReference type="InterPro" id="IPR011009">
    <property type="entry name" value="Kinase-like_dom_sf"/>
</dbReference>
<reference evidence="9 10" key="1">
    <citation type="submission" date="2009-11" db="EMBL/GenBank/DDBJ databases">
        <title>Annotation of Allomyces macrogynus ATCC 38327.</title>
        <authorList>
            <consortium name="The Broad Institute Genome Sequencing Platform"/>
            <person name="Russ C."/>
            <person name="Cuomo C."/>
            <person name="Burger G."/>
            <person name="Gray M.W."/>
            <person name="Holland P.W.H."/>
            <person name="King N."/>
            <person name="Lang F.B.F."/>
            <person name="Roger A.J."/>
            <person name="Ruiz-Trillo I."/>
            <person name="Young S.K."/>
            <person name="Zeng Q."/>
            <person name="Gargeya S."/>
            <person name="Fitzgerald M."/>
            <person name="Haas B."/>
            <person name="Abouelleil A."/>
            <person name="Alvarado L."/>
            <person name="Arachchi H.M."/>
            <person name="Berlin A."/>
            <person name="Chapman S.B."/>
            <person name="Gearin G."/>
            <person name="Goldberg J."/>
            <person name="Griggs A."/>
            <person name="Gujja S."/>
            <person name="Hansen M."/>
            <person name="Heiman D."/>
            <person name="Howarth C."/>
            <person name="Larimer J."/>
            <person name="Lui A."/>
            <person name="MacDonald P.J.P."/>
            <person name="McCowen C."/>
            <person name="Montmayeur A."/>
            <person name="Murphy C."/>
            <person name="Neiman D."/>
            <person name="Pearson M."/>
            <person name="Priest M."/>
            <person name="Roberts A."/>
            <person name="Saif S."/>
            <person name="Shea T."/>
            <person name="Sisk P."/>
            <person name="Stolte C."/>
            <person name="Sykes S."/>
            <person name="Wortman J."/>
            <person name="Nusbaum C."/>
            <person name="Birren B."/>
        </authorList>
    </citation>
    <scope>NUCLEOTIDE SEQUENCE [LARGE SCALE GENOMIC DNA]</scope>
    <source>
        <strain evidence="9 10">ATCC 38327</strain>
    </source>
</reference>
<name>A0A0L0T6Y5_ALLM3</name>
<dbReference type="GO" id="GO:0005524">
    <property type="term" value="F:ATP binding"/>
    <property type="evidence" value="ECO:0007669"/>
    <property type="project" value="UniProtKB-UniRule"/>
</dbReference>
<keyword evidence="5 6" id="KW-0067">ATP-binding</keyword>
<dbReference type="FunFam" id="3.30.200.20:FF:000131">
    <property type="entry name" value="Dual specificity protein kinase TTK"/>
    <property type="match status" value="1"/>
</dbReference>
<dbReference type="Gene3D" id="3.30.200.20">
    <property type="entry name" value="Phosphorylase Kinase, domain 1"/>
    <property type="match status" value="1"/>
</dbReference>
<evidence type="ECO:0000256" key="1">
    <source>
        <dbReference type="ARBA" id="ARBA00022527"/>
    </source>
</evidence>
<dbReference type="GO" id="GO:0004712">
    <property type="term" value="F:protein serine/threonine/tyrosine kinase activity"/>
    <property type="evidence" value="ECO:0007669"/>
    <property type="project" value="TreeGrafter"/>
</dbReference>
<evidence type="ECO:0000313" key="9">
    <source>
        <dbReference type="EMBL" id="KNE70558.1"/>
    </source>
</evidence>
<evidence type="ECO:0000256" key="4">
    <source>
        <dbReference type="ARBA" id="ARBA00022777"/>
    </source>
</evidence>
<dbReference type="GO" id="GO:0033316">
    <property type="term" value="P:meiotic spindle assembly checkpoint signaling"/>
    <property type="evidence" value="ECO:0007669"/>
    <property type="project" value="TreeGrafter"/>
</dbReference>
<dbReference type="SUPFAM" id="SSF56112">
    <property type="entry name" value="Protein kinase-like (PK-like)"/>
    <property type="match status" value="1"/>
</dbReference>
<dbReference type="InterPro" id="IPR000719">
    <property type="entry name" value="Prot_kinase_dom"/>
</dbReference>
<dbReference type="InterPro" id="IPR008271">
    <property type="entry name" value="Ser/Thr_kinase_AS"/>
</dbReference>
<dbReference type="OrthoDB" id="20524at2759"/>
<dbReference type="GO" id="GO:0007094">
    <property type="term" value="P:mitotic spindle assembly checkpoint signaling"/>
    <property type="evidence" value="ECO:0007669"/>
    <property type="project" value="TreeGrafter"/>
</dbReference>